<dbReference type="PROSITE" id="PS50850">
    <property type="entry name" value="MFS"/>
    <property type="match status" value="1"/>
</dbReference>
<dbReference type="InterPro" id="IPR020846">
    <property type="entry name" value="MFS_dom"/>
</dbReference>
<evidence type="ECO:0000256" key="5">
    <source>
        <dbReference type="ARBA" id="ARBA00023136"/>
    </source>
</evidence>
<feature type="transmembrane region" description="Helical" evidence="6">
    <location>
        <begin position="120"/>
        <end position="137"/>
    </location>
</feature>
<evidence type="ECO:0000259" key="7">
    <source>
        <dbReference type="PROSITE" id="PS50850"/>
    </source>
</evidence>
<feature type="transmembrane region" description="Helical" evidence="6">
    <location>
        <begin position="63"/>
        <end position="81"/>
    </location>
</feature>
<dbReference type="RefSeq" id="WP_035974185.1">
    <property type="nucleotide sequence ID" value="NZ_CABVPR010000017.1"/>
</dbReference>
<feature type="transmembrane region" description="Helical" evidence="6">
    <location>
        <begin position="20"/>
        <end position="43"/>
    </location>
</feature>
<name>A0A892IF40_9BURK</name>
<gene>
    <name evidence="8" type="ORF">I6K02_16530</name>
</gene>
<dbReference type="Proteomes" id="UP000625568">
    <property type="component" value="Chromosome 2"/>
</dbReference>
<evidence type="ECO:0000256" key="3">
    <source>
        <dbReference type="ARBA" id="ARBA00022692"/>
    </source>
</evidence>
<dbReference type="PANTHER" id="PTHR42718">
    <property type="entry name" value="MAJOR FACILITATOR SUPERFAMILY MULTIDRUG TRANSPORTER MFSC"/>
    <property type="match status" value="1"/>
</dbReference>
<evidence type="ECO:0000256" key="1">
    <source>
        <dbReference type="ARBA" id="ARBA00004141"/>
    </source>
</evidence>
<feature type="domain" description="Major facilitator superfamily (MFS) profile" evidence="7">
    <location>
        <begin position="21"/>
        <end position="460"/>
    </location>
</feature>
<dbReference type="InterPro" id="IPR036259">
    <property type="entry name" value="MFS_trans_sf"/>
</dbReference>
<dbReference type="GO" id="GO:0016020">
    <property type="term" value="C:membrane"/>
    <property type="evidence" value="ECO:0007669"/>
    <property type="project" value="UniProtKB-SubCell"/>
</dbReference>
<feature type="transmembrane region" description="Helical" evidence="6">
    <location>
        <begin position="93"/>
        <end position="114"/>
    </location>
</feature>
<evidence type="ECO:0000256" key="6">
    <source>
        <dbReference type="SAM" id="Phobius"/>
    </source>
</evidence>
<keyword evidence="2" id="KW-0813">Transport</keyword>
<evidence type="ECO:0000313" key="9">
    <source>
        <dbReference type="Proteomes" id="UP000625568"/>
    </source>
</evidence>
<sequence>MTDYGHVADHAAHAVKRRGVTLLTLCIAVLVAQVDTAVVNLATRAIGQYFHAGVGALPWVVDSYNLAYAVLLLTGGLLADLHGRRRIFMAGTALFTAASLLCALAPSVAVLIAARALAGVGAALLLPASLAIVRVVWRDPVERGRALGIWAACNGVAMAIGPTLGGVLIRHFGWRSIFFVVVPLSVAAMLLAIPSVPESSDPRGRHIDAGAQLTGALALGTLAYAAIVFRDAPIACAIAACIAVASFVGFVAIERRHGPAALVPLDIFRVRAFRGAIAATTGMTFGMYGVLFLLPLTWQSIGRLDAIGAGIALLPMALVFVVVSPWSGRLSEHVGTRATTAGGVALIAIGLCAIAVSAASPALLGAEIGLALTGLGMGIATGPLMTVAVGAVDAARSGTASALVNVARMTGATLGIAVLGTLFAAAHGGAAGLRIAMFGGAAVQLAGAAIAAVNVRAAHT</sequence>
<keyword evidence="3 6" id="KW-0812">Transmembrane</keyword>
<dbReference type="EMBL" id="CP069483">
    <property type="protein sequence ID" value="QRO79971.1"/>
    <property type="molecule type" value="Genomic_DNA"/>
</dbReference>
<protein>
    <submittedName>
        <fullName evidence="8">MFS transporter</fullName>
    </submittedName>
</protein>
<dbReference type="SUPFAM" id="SSF103473">
    <property type="entry name" value="MFS general substrate transporter"/>
    <property type="match status" value="1"/>
</dbReference>
<keyword evidence="5 6" id="KW-0472">Membrane</keyword>
<dbReference type="GO" id="GO:0022857">
    <property type="term" value="F:transmembrane transporter activity"/>
    <property type="evidence" value="ECO:0007669"/>
    <property type="project" value="InterPro"/>
</dbReference>
<feature type="transmembrane region" description="Helical" evidence="6">
    <location>
        <begin position="338"/>
        <end position="364"/>
    </location>
</feature>
<evidence type="ECO:0000313" key="8">
    <source>
        <dbReference type="EMBL" id="QRO79971.1"/>
    </source>
</evidence>
<feature type="transmembrane region" description="Helical" evidence="6">
    <location>
        <begin position="273"/>
        <end position="294"/>
    </location>
</feature>
<feature type="transmembrane region" description="Helical" evidence="6">
    <location>
        <begin position="176"/>
        <end position="197"/>
    </location>
</feature>
<dbReference type="PANTHER" id="PTHR42718:SF9">
    <property type="entry name" value="MAJOR FACILITATOR SUPERFAMILY MULTIDRUG TRANSPORTER MFSC"/>
    <property type="match status" value="1"/>
</dbReference>
<keyword evidence="4 6" id="KW-1133">Transmembrane helix</keyword>
<accession>A0A892IF40</accession>
<feature type="transmembrane region" description="Helical" evidence="6">
    <location>
        <begin position="232"/>
        <end position="253"/>
    </location>
</feature>
<feature type="transmembrane region" description="Helical" evidence="6">
    <location>
        <begin position="149"/>
        <end position="170"/>
    </location>
</feature>
<keyword evidence="9" id="KW-1185">Reference proteome</keyword>
<reference evidence="8 9" key="1">
    <citation type="submission" date="2021-02" db="EMBL/GenBank/DDBJ databases">
        <title>FDA dAtabase for Regulatory Grade micrObial Sequences (FDA-ARGOS): Supporting development and validation of Infectious Disease Dx tests.</title>
        <authorList>
            <person name="Minogue T."/>
            <person name="Wolcott M."/>
            <person name="Wasieloski L."/>
            <person name="Aguilar W."/>
            <person name="Moore D."/>
            <person name="Jaissle J."/>
            <person name="Tallon L."/>
            <person name="Sadzewicz L."/>
            <person name="Zhao X."/>
            <person name="Boylan J."/>
            <person name="Ott S."/>
            <person name="Bowen H."/>
            <person name="Vavikolanu K."/>
            <person name="Mehta A."/>
            <person name="Aluvathingal J."/>
            <person name="Nadendla S."/>
            <person name="Yan Y."/>
            <person name="Sichtig H."/>
        </authorList>
    </citation>
    <scope>NUCLEOTIDE SEQUENCE [LARGE SCALE GENOMIC DNA]</scope>
    <source>
        <strain evidence="8 9">FDAARGOS_1272</strain>
    </source>
</reference>
<comment type="subcellular location">
    <subcellularLocation>
        <location evidence="1">Membrane</location>
        <topology evidence="1">Multi-pass membrane protein</topology>
    </subcellularLocation>
</comment>
<feature type="transmembrane region" description="Helical" evidence="6">
    <location>
        <begin position="406"/>
        <end position="426"/>
    </location>
</feature>
<dbReference type="Gene3D" id="1.20.1720.10">
    <property type="entry name" value="Multidrug resistance protein D"/>
    <property type="match status" value="1"/>
</dbReference>
<dbReference type="AlphaFoldDB" id="A0A892IF40"/>
<feature type="transmembrane region" description="Helical" evidence="6">
    <location>
        <begin position="432"/>
        <end position="455"/>
    </location>
</feature>
<evidence type="ECO:0000256" key="4">
    <source>
        <dbReference type="ARBA" id="ARBA00022989"/>
    </source>
</evidence>
<dbReference type="GeneID" id="93129879"/>
<proteinExistence type="predicted"/>
<dbReference type="Gene3D" id="1.20.1250.20">
    <property type="entry name" value="MFS general substrate transporter like domains"/>
    <property type="match status" value="1"/>
</dbReference>
<dbReference type="InterPro" id="IPR011701">
    <property type="entry name" value="MFS"/>
</dbReference>
<dbReference type="CDD" id="cd17321">
    <property type="entry name" value="MFS_MMR_MDR_like"/>
    <property type="match status" value="1"/>
</dbReference>
<feature type="transmembrane region" description="Helical" evidence="6">
    <location>
        <begin position="370"/>
        <end position="394"/>
    </location>
</feature>
<evidence type="ECO:0000256" key="2">
    <source>
        <dbReference type="ARBA" id="ARBA00022448"/>
    </source>
</evidence>
<organism evidence="8 9">
    <name type="scientific">Burkholderia dolosa</name>
    <dbReference type="NCBI Taxonomy" id="152500"/>
    <lineage>
        <taxon>Bacteria</taxon>
        <taxon>Pseudomonadati</taxon>
        <taxon>Pseudomonadota</taxon>
        <taxon>Betaproteobacteria</taxon>
        <taxon>Burkholderiales</taxon>
        <taxon>Burkholderiaceae</taxon>
        <taxon>Burkholderia</taxon>
        <taxon>Burkholderia cepacia complex</taxon>
    </lineage>
</organism>
<feature type="transmembrane region" description="Helical" evidence="6">
    <location>
        <begin position="306"/>
        <end position="326"/>
    </location>
</feature>
<dbReference type="Pfam" id="PF07690">
    <property type="entry name" value="MFS_1"/>
    <property type="match status" value="1"/>
</dbReference>